<dbReference type="EMBL" id="JARQWQ010000022">
    <property type="protein sequence ID" value="KAK2564559.1"/>
    <property type="molecule type" value="Genomic_DNA"/>
</dbReference>
<evidence type="ECO:0000313" key="2">
    <source>
        <dbReference type="EMBL" id="KAK2564559.1"/>
    </source>
</evidence>
<reference evidence="2" key="2">
    <citation type="journal article" date="2023" name="Science">
        <title>Genomic signatures of disease resistance in endangered staghorn corals.</title>
        <authorList>
            <person name="Vollmer S.V."/>
            <person name="Selwyn J.D."/>
            <person name="Despard B.A."/>
            <person name="Roesel C.L."/>
        </authorList>
    </citation>
    <scope>NUCLEOTIDE SEQUENCE</scope>
    <source>
        <strain evidence="2">K2</strain>
    </source>
</reference>
<evidence type="ECO:0008006" key="4">
    <source>
        <dbReference type="Google" id="ProtNLM"/>
    </source>
</evidence>
<sequence length="99" mass="11242">MSRTEGLRKSPSSEETRLFISFIKPHKAVSTATVARWIKSILSAAGIDTSVFKPHSVRGASVTLKYVQGVPVIDILRMADWSNEHMFRKYCLRDYNIIE</sequence>
<dbReference type="InterPro" id="IPR011010">
    <property type="entry name" value="DNA_brk_join_enz"/>
</dbReference>
<dbReference type="GO" id="GO:0003677">
    <property type="term" value="F:DNA binding"/>
    <property type="evidence" value="ECO:0007669"/>
    <property type="project" value="InterPro"/>
</dbReference>
<accession>A0AAD9V7Z7</accession>
<dbReference type="Proteomes" id="UP001249851">
    <property type="component" value="Unassembled WGS sequence"/>
</dbReference>
<dbReference type="GO" id="GO:0015074">
    <property type="term" value="P:DNA integration"/>
    <property type="evidence" value="ECO:0007669"/>
    <property type="project" value="InterPro"/>
</dbReference>
<keyword evidence="3" id="KW-1185">Reference proteome</keyword>
<dbReference type="PANTHER" id="PTHR35617:SF3">
    <property type="entry name" value="CORE-BINDING (CB) DOMAIN-CONTAINING PROTEIN"/>
    <property type="match status" value="1"/>
</dbReference>
<organism evidence="2 3">
    <name type="scientific">Acropora cervicornis</name>
    <name type="common">Staghorn coral</name>
    <dbReference type="NCBI Taxonomy" id="6130"/>
    <lineage>
        <taxon>Eukaryota</taxon>
        <taxon>Metazoa</taxon>
        <taxon>Cnidaria</taxon>
        <taxon>Anthozoa</taxon>
        <taxon>Hexacorallia</taxon>
        <taxon>Scleractinia</taxon>
        <taxon>Astrocoeniina</taxon>
        <taxon>Acroporidae</taxon>
        <taxon>Acropora</taxon>
    </lineage>
</organism>
<name>A0AAD9V7Z7_ACRCE</name>
<dbReference type="Gene3D" id="1.10.443.10">
    <property type="entry name" value="Intergrase catalytic core"/>
    <property type="match status" value="1"/>
</dbReference>
<evidence type="ECO:0000313" key="3">
    <source>
        <dbReference type="Proteomes" id="UP001249851"/>
    </source>
</evidence>
<gene>
    <name evidence="2" type="ORF">P5673_012010</name>
</gene>
<protein>
    <recommendedName>
        <fullName evidence="4">Tyr recombinase domain-containing protein</fullName>
    </recommendedName>
</protein>
<dbReference type="InterPro" id="IPR013762">
    <property type="entry name" value="Integrase-like_cat_sf"/>
</dbReference>
<dbReference type="SUPFAM" id="SSF56349">
    <property type="entry name" value="DNA breaking-rejoining enzymes"/>
    <property type="match status" value="1"/>
</dbReference>
<dbReference type="GO" id="GO:0006310">
    <property type="term" value="P:DNA recombination"/>
    <property type="evidence" value="ECO:0007669"/>
    <property type="project" value="UniProtKB-KW"/>
</dbReference>
<comment type="caution">
    <text evidence="2">The sequence shown here is derived from an EMBL/GenBank/DDBJ whole genome shotgun (WGS) entry which is preliminary data.</text>
</comment>
<keyword evidence="1" id="KW-0233">DNA recombination</keyword>
<dbReference type="PANTHER" id="PTHR35617">
    <property type="entry name" value="PHAGE_INTEGRASE DOMAIN-CONTAINING PROTEIN"/>
    <property type="match status" value="1"/>
</dbReference>
<proteinExistence type="predicted"/>
<dbReference type="AlphaFoldDB" id="A0AAD9V7Z7"/>
<evidence type="ECO:0000256" key="1">
    <source>
        <dbReference type="ARBA" id="ARBA00023172"/>
    </source>
</evidence>
<reference evidence="2" key="1">
    <citation type="journal article" date="2023" name="G3 (Bethesda)">
        <title>Whole genome assembly and annotation of the endangered Caribbean coral Acropora cervicornis.</title>
        <authorList>
            <person name="Selwyn J.D."/>
            <person name="Vollmer S.V."/>
        </authorList>
    </citation>
    <scope>NUCLEOTIDE SEQUENCE</scope>
    <source>
        <strain evidence="2">K2</strain>
    </source>
</reference>